<evidence type="ECO:0000256" key="7">
    <source>
        <dbReference type="ARBA" id="ARBA00022967"/>
    </source>
</evidence>
<evidence type="ECO:0000256" key="5">
    <source>
        <dbReference type="ARBA" id="ARBA00022840"/>
    </source>
</evidence>
<sequence length="272" mass="29531">MSSTTEPLVETRGLTVTYGSRTVLEDIDLTVGAGEIVTLIGPNGAGKTTLVKSVLGLVKPSAGSIRRRAGLTIGYMPQRLQVERTLPLTVRRFLTLWQRVDRADLAQVLDEVGASHVIDGAVQTLSGGELQRVLLARALLRRPDILVLDEPVQAVDVHGQIELFNLIAEIRRSRGCGVLLVSHDLHLVMARTDTVLCINRHVCCSGHPEDVSRHPEYLAMFGRHAEALAVYQHSHDHHHGCDGTVVTLPSAQGAGQDAARPLSEARRHHGHG</sequence>
<feature type="region of interest" description="Disordered" evidence="10">
    <location>
        <begin position="242"/>
        <end position="272"/>
    </location>
</feature>
<dbReference type="NCBIfam" id="NF007090">
    <property type="entry name" value="PRK09544.1"/>
    <property type="match status" value="1"/>
</dbReference>
<keyword evidence="5 12" id="KW-0067">ATP-binding</keyword>
<protein>
    <submittedName>
        <fullName evidence="12">Zinc ABC transporter ATP-binding protein ZnuC</fullName>
    </submittedName>
</protein>
<feature type="domain" description="ABC transporter" evidence="11">
    <location>
        <begin position="9"/>
        <end position="224"/>
    </location>
</feature>
<evidence type="ECO:0000313" key="12">
    <source>
        <dbReference type="EMBL" id="QQP89634.1"/>
    </source>
</evidence>
<keyword evidence="9" id="KW-0472">Membrane</keyword>
<reference evidence="12" key="1">
    <citation type="submission" date="2021-02" db="EMBL/GenBank/DDBJ databases">
        <title>Skermanella TT6 skin isolate.</title>
        <authorList>
            <person name="Lee K."/>
            <person name="Ganzorig M."/>
        </authorList>
    </citation>
    <scope>NUCLEOTIDE SEQUENCE</scope>
    <source>
        <strain evidence="12">TT6</strain>
    </source>
</reference>
<dbReference type="PROSITE" id="PS00211">
    <property type="entry name" value="ABC_TRANSPORTER_1"/>
    <property type="match status" value="1"/>
</dbReference>
<dbReference type="EMBL" id="CP067420">
    <property type="protein sequence ID" value="QQP89634.1"/>
    <property type="molecule type" value="Genomic_DNA"/>
</dbReference>
<dbReference type="PANTHER" id="PTHR42734">
    <property type="entry name" value="METAL TRANSPORT SYSTEM ATP-BINDING PROTEIN TM_0124-RELATED"/>
    <property type="match status" value="1"/>
</dbReference>
<evidence type="ECO:0000256" key="6">
    <source>
        <dbReference type="ARBA" id="ARBA00022906"/>
    </source>
</evidence>
<evidence type="ECO:0000256" key="8">
    <source>
        <dbReference type="ARBA" id="ARBA00023065"/>
    </source>
</evidence>
<dbReference type="InterPro" id="IPR017871">
    <property type="entry name" value="ABC_transporter-like_CS"/>
</dbReference>
<keyword evidence="3" id="KW-0547">Nucleotide-binding</keyword>
<evidence type="ECO:0000256" key="1">
    <source>
        <dbReference type="ARBA" id="ARBA00022448"/>
    </source>
</evidence>
<accession>A0ABX7B5J8</accession>
<gene>
    <name evidence="12" type="primary">znuC</name>
    <name evidence="12" type="ORF">IGS68_27335</name>
</gene>
<dbReference type="InterPro" id="IPR027417">
    <property type="entry name" value="P-loop_NTPase"/>
</dbReference>
<evidence type="ECO:0000313" key="13">
    <source>
        <dbReference type="Proteomes" id="UP000595197"/>
    </source>
</evidence>
<dbReference type="GO" id="GO:0005524">
    <property type="term" value="F:ATP binding"/>
    <property type="evidence" value="ECO:0007669"/>
    <property type="project" value="UniProtKB-KW"/>
</dbReference>
<evidence type="ECO:0000256" key="4">
    <source>
        <dbReference type="ARBA" id="ARBA00022833"/>
    </source>
</evidence>
<evidence type="ECO:0000256" key="10">
    <source>
        <dbReference type="SAM" id="MobiDB-lite"/>
    </source>
</evidence>
<dbReference type="CDD" id="cd03235">
    <property type="entry name" value="ABC_Metallic_Cations"/>
    <property type="match status" value="1"/>
</dbReference>
<evidence type="ECO:0000256" key="9">
    <source>
        <dbReference type="ARBA" id="ARBA00023136"/>
    </source>
</evidence>
<dbReference type="InterPro" id="IPR003593">
    <property type="entry name" value="AAA+_ATPase"/>
</dbReference>
<proteinExistence type="predicted"/>
<dbReference type="InterPro" id="IPR050153">
    <property type="entry name" value="Metal_Ion_Import_ABC"/>
</dbReference>
<dbReference type="Gene3D" id="3.40.50.300">
    <property type="entry name" value="P-loop containing nucleotide triphosphate hydrolases"/>
    <property type="match status" value="1"/>
</dbReference>
<keyword evidence="1" id="KW-0813">Transport</keyword>
<dbReference type="PROSITE" id="PS50893">
    <property type="entry name" value="ABC_TRANSPORTER_2"/>
    <property type="match status" value="1"/>
</dbReference>
<dbReference type="Proteomes" id="UP000595197">
    <property type="component" value="Chromosome"/>
</dbReference>
<keyword evidence="6" id="KW-0864">Zinc transport</keyword>
<dbReference type="InterPro" id="IPR003439">
    <property type="entry name" value="ABC_transporter-like_ATP-bd"/>
</dbReference>
<keyword evidence="13" id="KW-1185">Reference proteome</keyword>
<dbReference type="SUPFAM" id="SSF52540">
    <property type="entry name" value="P-loop containing nucleoside triphosphate hydrolases"/>
    <property type="match status" value="1"/>
</dbReference>
<evidence type="ECO:0000256" key="3">
    <source>
        <dbReference type="ARBA" id="ARBA00022741"/>
    </source>
</evidence>
<keyword evidence="4" id="KW-0862">Zinc</keyword>
<keyword evidence="7" id="KW-1278">Translocase</keyword>
<evidence type="ECO:0000256" key="2">
    <source>
        <dbReference type="ARBA" id="ARBA00022475"/>
    </source>
</evidence>
<dbReference type="Pfam" id="PF00005">
    <property type="entry name" value="ABC_tran"/>
    <property type="match status" value="1"/>
</dbReference>
<dbReference type="PANTHER" id="PTHR42734:SF9">
    <property type="entry name" value="ZINC IMPORT ATP-BINDING PROTEIN ZNUC"/>
    <property type="match status" value="1"/>
</dbReference>
<organism evidence="12 13">
    <name type="scientific">Skermanella cutis</name>
    <dbReference type="NCBI Taxonomy" id="2775420"/>
    <lineage>
        <taxon>Bacteria</taxon>
        <taxon>Pseudomonadati</taxon>
        <taxon>Pseudomonadota</taxon>
        <taxon>Alphaproteobacteria</taxon>
        <taxon>Rhodospirillales</taxon>
        <taxon>Azospirillaceae</taxon>
        <taxon>Skermanella</taxon>
    </lineage>
</organism>
<dbReference type="RefSeq" id="WP_201076091.1">
    <property type="nucleotide sequence ID" value="NZ_CP067420.1"/>
</dbReference>
<evidence type="ECO:0000259" key="11">
    <source>
        <dbReference type="PROSITE" id="PS50893"/>
    </source>
</evidence>
<keyword evidence="8" id="KW-0406">Ion transport</keyword>
<dbReference type="SMART" id="SM00382">
    <property type="entry name" value="AAA"/>
    <property type="match status" value="1"/>
</dbReference>
<keyword evidence="2" id="KW-1003">Cell membrane</keyword>
<name>A0ABX7B5J8_9PROT</name>